<keyword evidence="8 10" id="KW-0040">ANK repeat</keyword>
<sequence>MVSLQVPGGLEQLTKEITKDCYVFGSSASTLRKSPGKLVVTEEDEEPHLERTTSVLGLGLTCSTCGKVFEDRDHQAAHFKTDYHRFNVKRQQKGKLALTEDVLEAILREENDELSSISGSGSEGESEGEEEVGCGGAVSQGGRGKDHGSMVAFRYRPSQEGLEDERDCVSFGVPRSVLFHWGWREGDEPDHEAREALSNLASSSGKWAVVMASGGHFAAAVFPSGKAAGPAAAKPFPHKTLHRYVVRAKAGGRQAAKDATGKKANSAGASLRRHNERALAEDIRRLLQETWREELEGCDRIFVSAPGVHNASTFFSGKDPIFDRGDVRVCRVPFACRRPTLKEACRVKRLLSTLHEVRDHGDGEAQAQAEAAATAGEGERAVDENAEGEEVAEDENAEKPKDETELHEATREGDVARVSSLLEGGADPCEKDLRGRPPYLLAKTKEVRDAYRRFRAKVGEDKFDWRASGVPQALTAELEEQQRLKKKEKEAKRKKERQRRKKEQDEKRRARELEEGERAKAAAAAEPGRGGGQGGAQPFNMWGKQLTQRQILAKAAEARIRKMVSARNR</sequence>
<dbReference type="EMBL" id="CP151507">
    <property type="protein sequence ID" value="WZN63072.1"/>
    <property type="molecule type" value="Genomic_DNA"/>
</dbReference>
<feature type="region of interest" description="Disordered" evidence="13">
    <location>
        <begin position="359"/>
        <end position="415"/>
    </location>
</feature>
<feature type="compositionally biased region" description="Basic and acidic residues" evidence="13">
    <location>
        <begin position="502"/>
        <end position="520"/>
    </location>
</feature>
<dbReference type="PROSITE" id="PS52044">
    <property type="entry name" value="VLRF1"/>
    <property type="match status" value="1"/>
</dbReference>
<dbReference type="Proteomes" id="UP001472866">
    <property type="component" value="Chromosome 07"/>
</dbReference>
<keyword evidence="4 12" id="KW-0540">Nuclease</keyword>
<feature type="region of interest" description="Disordered" evidence="13">
    <location>
        <begin position="481"/>
        <end position="542"/>
    </location>
</feature>
<gene>
    <name evidence="16" type="ORF">HKI87_07g46170</name>
</gene>
<dbReference type="PROSITE" id="PS50297">
    <property type="entry name" value="ANK_REP_REGION"/>
    <property type="match status" value="1"/>
</dbReference>
<keyword evidence="6 12" id="KW-0255">Endonuclease</keyword>
<evidence type="ECO:0000313" key="17">
    <source>
        <dbReference type="Proteomes" id="UP001472866"/>
    </source>
</evidence>
<feature type="domain" description="C2H2-type" evidence="14">
    <location>
        <begin position="60"/>
        <end position="84"/>
    </location>
</feature>
<dbReference type="InterPro" id="IPR041175">
    <property type="entry name" value="VLRF1/Vms1"/>
</dbReference>
<evidence type="ECO:0000256" key="3">
    <source>
        <dbReference type="ARBA" id="ARBA00022490"/>
    </source>
</evidence>
<comment type="subcellular location">
    <subcellularLocation>
        <location evidence="1">Cytoplasm</location>
    </subcellularLocation>
</comment>
<dbReference type="SUPFAM" id="SSF48403">
    <property type="entry name" value="Ankyrin repeat"/>
    <property type="match status" value="1"/>
</dbReference>
<evidence type="ECO:0000313" key="16">
    <source>
        <dbReference type="EMBL" id="WZN63072.1"/>
    </source>
</evidence>
<dbReference type="GO" id="GO:0005737">
    <property type="term" value="C:cytoplasm"/>
    <property type="evidence" value="ECO:0007669"/>
    <property type="project" value="UniProtKB-SubCell"/>
</dbReference>
<evidence type="ECO:0000256" key="5">
    <source>
        <dbReference type="ARBA" id="ARBA00022737"/>
    </source>
</evidence>
<evidence type="ECO:0000256" key="6">
    <source>
        <dbReference type="ARBA" id="ARBA00022759"/>
    </source>
</evidence>
<feature type="region of interest" description="Disordered" evidence="13">
    <location>
        <begin position="113"/>
        <end position="149"/>
    </location>
</feature>
<dbReference type="PROSITE" id="PS00028">
    <property type="entry name" value="ZINC_FINGER_C2H2_1"/>
    <property type="match status" value="1"/>
</dbReference>
<evidence type="ECO:0000259" key="15">
    <source>
        <dbReference type="PROSITE" id="PS52044"/>
    </source>
</evidence>
<dbReference type="PANTHER" id="PTHR16036:SF2">
    <property type="entry name" value="TRNA ENDONUCLEASE ANKZF1"/>
    <property type="match status" value="1"/>
</dbReference>
<evidence type="ECO:0000256" key="10">
    <source>
        <dbReference type="PROSITE-ProRule" id="PRU00023"/>
    </source>
</evidence>
<dbReference type="InterPro" id="IPR047139">
    <property type="entry name" value="ANKZ1/VMS1"/>
</dbReference>
<evidence type="ECO:0000256" key="8">
    <source>
        <dbReference type="ARBA" id="ARBA00023043"/>
    </source>
</evidence>
<dbReference type="InterPro" id="IPR036770">
    <property type="entry name" value="Ankyrin_rpt-contain_sf"/>
</dbReference>
<comment type="similarity">
    <text evidence="2 12">Belongs to the ANKZF1/VMS1 family.</text>
</comment>
<dbReference type="InterPro" id="IPR002110">
    <property type="entry name" value="Ankyrin_rpt"/>
</dbReference>
<keyword evidence="11" id="KW-0863">Zinc-finger</keyword>
<dbReference type="Gene3D" id="1.25.40.20">
    <property type="entry name" value="Ankyrin repeat-containing domain"/>
    <property type="match status" value="1"/>
</dbReference>
<evidence type="ECO:0000256" key="13">
    <source>
        <dbReference type="SAM" id="MobiDB-lite"/>
    </source>
</evidence>
<dbReference type="GO" id="GO:0036503">
    <property type="term" value="P:ERAD pathway"/>
    <property type="evidence" value="ECO:0007669"/>
    <property type="project" value="TreeGrafter"/>
</dbReference>
<evidence type="ECO:0000256" key="1">
    <source>
        <dbReference type="ARBA" id="ARBA00004496"/>
    </source>
</evidence>
<keyword evidence="11" id="KW-0862">Zinc</keyword>
<feature type="compositionally biased region" description="Basic and acidic residues" evidence="13">
    <location>
        <begin position="481"/>
        <end position="493"/>
    </location>
</feature>
<protein>
    <submittedName>
        <fullName evidence="16">Ankyrin repeat domain-containing protein</fullName>
    </submittedName>
</protein>
<dbReference type="GO" id="GO:0008270">
    <property type="term" value="F:zinc ion binding"/>
    <property type="evidence" value="ECO:0007669"/>
    <property type="project" value="UniProtKB-KW"/>
</dbReference>
<organism evidence="16 17">
    <name type="scientific">Chloropicon roscoffensis</name>
    <dbReference type="NCBI Taxonomy" id="1461544"/>
    <lineage>
        <taxon>Eukaryota</taxon>
        <taxon>Viridiplantae</taxon>
        <taxon>Chlorophyta</taxon>
        <taxon>Chloropicophyceae</taxon>
        <taxon>Chloropicales</taxon>
        <taxon>Chloropicaceae</taxon>
        <taxon>Chloropicon</taxon>
    </lineage>
</organism>
<feature type="repeat" description="ANK" evidence="10">
    <location>
        <begin position="401"/>
        <end position="433"/>
    </location>
</feature>
<dbReference type="Pfam" id="PF18826">
    <property type="entry name" value="bVLRF1"/>
    <property type="match status" value="1"/>
</dbReference>
<proteinExistence type="inferred from homology"/>
<accession>A0AAX4PA22</accession>
<reference evidence="16 17" key="1">
    <citation type="submission" date="2024-03" db="EMBL/GenBank/DDBJ databases">
        <title>Complete genome sequence of the green alga Chloropicon roscoffensis RCC1871.</title>
        <authorList>
            <person name="Lemieux C."/>
            <person name="Pombert J.-F."/>
            <person name="Otis C."/>
            <person name="Turmel M."/>
        </authorList>
    </citation>
    <scope>NUCLEOTIDE SEQUENCE [LARGE SCALE GENOMIC DNA]</scope>
    <source>
        <strain evidence="16 17">RCC1871</strain>
    </source>
</reference>
<evidence type="ECO:0000256" key="11">
    <source>
        <dbReference type="PROSITE-ProRule" id="PRU00042"/>
    </source>
</evidence>
<evidence type="ECO:0000256" key="2">
    <source>
        <dbReference type="ARBA" id="ARBA00009262"/>
    </source>
</evidence>
<dbReference type="InterPro" id="IPR013087">
    <property type="entry name" value="Znf_C2H2_type"/>
</dbReference>
<feature type="compositionally biased region" description="Basic and acidic residues" evidence="13">
    <location>
        <begin position="397"/>
        <end position="415"/>
    </location>
</feature>
<keyword evidence="3 12" id="KW-0963">Cytoplasm</keyword>
<dbReference type="AlphaFoldDB" id="A0AAX4PA22"/>
<comment type="domain">
    <text evidence="12">The VLRF1 domain mediates binding to the 60S ribosomal subunit.</text>
</comment>
<keyword evidence="7 12" id="KW-0378">Hydrolase</keyword>
<dbReference type="PROSITE" id="PS50157">
    <property type="entry name" value="ZINC_FINGER_C2H2_2"/>
    <property type="match status" value="1"/>
</dbReference>
<feature type="compositionally biased region" description="Gly residues" evidence="13">
    <location>
        <begin position="133"/>
        <end position="142"/>
    </location>
</feature>
<evidence type="ECO:0000256" key="9">
    <source>
        <dbReference type="ARBA" id="ARBA00023054"/>
    </source>
</evidence>
<keyword evidence="17" id="KW-1185">Reference proteome</keyword>
<feature type="compositionally biased region" description="Low complexity" evidence="13">
    <location>
        <begin position="364"/>
        <end position="376"/>
    </location>
</feature>
<evidence type="ECO:0000256" key="12">
    <source>
        <dbReference type="PROSITE-ProRule" id="PRU01389"/>
    </source>
</evidence>
<keyword evidence="5" id="KW-0677">Repeat</keyword>
<feature type="region of interest" description="Disordered" evidence="13">
    <location>
        <begin position="252"/>
        <end position="271"/>
    </location>
</feature>
<feature type="compositionally biased region" description="Acidic residues" evidence="13">
    <location>
        <begin position="384"/>
        <end position="396"/>
    </location>
</feature>
<feature type="domain" description="VLRF1" evidence="15">
    <location>
        <begin position="203"/>
        <end position="354"/>
    </location>
</feature>
<dbReference type="GO" id="GO:0016787">
    <property type="term" value="F:hydrolase activity"/>
    <property type="evidence" value="ECO:0007669"/>
    <property type="project" value="UniProtKB-KW"/>
</dbReference>
<keyword evidence="11" id="KW-0479">Metal-binding</keyword>
<dbReference type="GO" id="GO:0004519">
    <property type="term" value="F:endonuclease activity"/>
    <property type="evidence" value="ECO:0007669"/>
    <property type="project" value="UniProtKB-KW"/>
</dbReference>
<evidence type="ECO:0000259" key="14">
    <source>
        <dbReference type="PROSITE" id="PS50157"/>
    </source>
</evidence>
<dbReference type="PANTHER" id="PTHR16036">
    <property type="entry name" value="ANKYRIN REPEAT AND ZINC FINGER DOMAIN-CONTAINING PROTEIN 1"/>
    <property type="match status" value="1"/>
</dbReference>
<keyword evidence="9" id="KW-0175">Coiled coil</keyword>
<evidence type="ECO:0000256" key="4">
    <source>
        <dbReference type="ARBA" id="ARBA00022722"/>
    </source>
</evidence>
<dbReference type="PROSITE" id="PS50088">
    <property type="entry name" value="ANK_REPEAT"/>
    <property type="match status" value="1"/>
</dbReference>
<feature type="active site" evidence="12">
    <location>
        <position position="254"/>
    </location>
</feature>
<name>A0AAX4PA22_9CHLO</name>
<evidence type="ECO:0000256" key="7">
    <source>
        <dbReference type="ARBA" id="ARBA00022801"/>
    </source>
</evidence>